<sequence>MALTIQANEKCLVRHMDCKWIFGGSRICFVACPNSDEIALELEVIKQKLRCANIEPYVAVDNRDFQKDIFCEKICTKIIESLFCIAILNDVPDPKDGIRKPNANVYYEYGLMTAFKKRIIPVQRTDHQLAFNIQSLDTLKYNPGNFPKLIEEAIQMTMLSFDERNIEKEECGYDINRAEWALDLMGMVRADERFRFRHDRVVSSKSLGFQAFTHPSEGTLNFVGIFLPEENEKEVLLRSKMLTLRVKNYCSQLSADLAEAEKSLIYSPRPMVEQRLGDLRVWVDQFRNSRIVIVKDNIHDTKMFKDEYAAAVKDLDFSLSFEVIDNEKMKQLLGS</sequence>
<evidence type="ECO:0000313" key="1">
    <source>
        <dbReference type="EMBL" id="CAJ73192.1"/>
    </source>
</evidence>
<dbReference type="AlphaFoldDB" id="Q1Q6J3"/>
<name>Q1Q6J3_KUEST</name>
<dbReference type="EMBL" id="CT573071">
    <property type="protein sequence ID" value="CAJ73192.1"/>
    <property type="molecule type" value="Genomic_DNA"/>
</dbReference>
<accession>Q1Q6J3</accession>
<evidence type="ECO:0008006" key="2">
    <source>
        <dbReference type="Google" id="ProtNLM"/>
    </source>
</evidence>
<dbReference type="RefSeq" id="WP_169704313.1">
    <property type="nucleotide sequence ID" value="NZ_OCTL01000144.1"/>
</dbReference>
<organism evidence="1">
    <name type="scientific">Kuenenia stuttgartiensis</name>
    <dbReference type="NCBI Taxonomy" id="174633"/>
    <lineage>
        <taxon>Bacteria</taxon>
        <taxon>Pseudomonadati</taxon>
        <taxon>Planctomycetota</taxon>
        <taxon>Candidatus Brocadiia</taxon>
        <taxon>Candidatus Brocadiales</taxon>
        <taxon>Candidatus Brocadiaceae</taxon>
        <taxon>Candidatus Kuenenia</taxon>
    </lineage>
</organism>
<protein>
    <recommendedName>
        <fullName evidence="2">CD-NTase-associated protein 12/Pycsar effector protein TIR domain-containing protein</fullName>
    </recommendedName>
</protein>
<reference evidence="1" key="1">
    <citation type="journal article" date="2006" name="Nature">
        <title>Deciphering the evolution and metabolism of an anammox bacterium from a community genome.</title>
        <authorList>
            <person name="Strous M."/>
            <person name="Pelletier E."/>
            <person name="Mangenot S."/>
            <person name="Rattei T."/>
            <person name="Lehner A."/>
            <person name="Taylor M.W."/>
            <person name="Horn M."/>
            <person name="Daims H."/>
            <person name="Bartol-Mavel D."/>
            <person name="Wincker P."/>
            <person name="Barbe V."/>
            <person name="Fonknechten N."/>
            <person name="Vallenet D."/>
            <person name="Segurens B."/>
            <person name="Schenowitz-Truong C."/>
            <person name="Medigue C."/>
            <person name="Collingro A."/>
            <person name="Snel B."/>
            <person name="Dutilh B.E."/>
            <person name="OpDenCamp H.J.M."/>
            <person name="vanDerDrift C."/>
            <person name="Cirpus I."/>
            <person name="vanDePas-Schoonen K.T."/>
            <person name="Harhangi H.R."/>
            <person name="vanNiftrik L."/>
            <person name="Schmid M."/>
            <person name="Keltjens J."/>
            <person name="vanDeVossenberg J."/>
            <person name="Kartal B."/>
            <person name="Meier H."/>
            <person name="Frishman D."/>
            <person name="Huynen M.A."/>
            <person name="Mewes H."/>
            <person name="Weissenbach J."/>
            <person name="Jetten M.S.M."/>
            <person name="Wagner M."/>
            <person name="LePaslier D."/>
        </authorList>
    </citation>
    <scope>NUCLEOTIDE SEQUENCE</scope>
</reference>
<reference evidence="1" key="2">
    <citation type="submission" date="2006-01" db="EMBL/GenBank/DDBJ databases">
        <authorList>
            <person name="Genoscope"/>
        </authorList>
    </citation>
    <scope>NUCLEOTIDE SEQUENCE</scope>
</reference>
<gene>
    <name evidence="1" type="ORF">kuste2445</name>
</gene>
<proteinExistence type="predicted"/>